<feature type="coiled-coil region" evidence="1">
    <location>
        <begin position="46"/>
        <end position="94"/>
    </location>
</feature>
<gene>
    <name evidence="2" type="ORF">BDP27DRAFT_1418359</name>
</gene>
<proteinExistence type="predicted"/>
<name>A0A9P5Q162_9AGAR</name>
<dbReference type="OrthoDB" id="3266451at2759"/>
<keyword evidence="1" id="KW-0175">Coiled coil</keyword>
<protein>
    <recommendedName>
        <fullName evidence="4">F-box domain-containing protein</fullName>
    </recommendedName>
</protein>
<dbReference type="InterPro" id="IPR032675">
    <property type="entry name" value="LRR_dom_sf"/>
</dbReference>
<organism evidence="2 3">
    <name type="scientific">Rhodocollybia butyracea</name>
    <dbReference type="NCBI Taxonomy" id="206335"/>
    <lineage>
        <taxon>Eukaryota</taxon>
        <taxon>Fungi</taxon>
        <taxon>Dikarya</taxon>
        <taxon>Basidiomycota</taxon>
        <taxon>Agaricomycotina</taxon>
        <taxon>Agaricomycetes</taxon>
        <taxon>Agaricomycetidae</taxon>
        <taxon>Agaricales</taxon>
        <taxon>Marasmiineae</taxon>
        <taxon>Omphalotaceae</taxon>
        <taxon>Rhodocollybia</taxon>
    </lineage>
</organism>
<sequence>MASPDPPCATWKFTNIHINLSPAELAHLDNKLWSEYGPFVVSPERAEELKEILALADNDIEMYASEVARIQEQLMVVQTKKERLETQRAKLRSLLSPMRKLSNEILLHIFKLATMHWTHISSHHLPPYNGNQLSMLRWRALALSSPSLWANISVEMPTPPPDERKPLVGFIRTVARYLERSDDSPLKLMLYIQGVPHEEMQALISSLTQHVHRWETFTYSGHYPLRRHSSWCGSHLPLLAELELDIDTSEQDDELSGFDLHCFKDAPRLCALTTTEVPTSMVPYHQLRHLKLRNSNSSLVEMLQRCPSIKSLELEGWEGYHTEYSEHYTSRNITSLAIIIEGYQGSYLELVFFTFDLPSLNTIVLDGYEGGWVSLPTETFISFISRSSCMITTFTLRSIPLSDLDLIAVLHVMPSLLHLEIEDYKWGYLHAQYTITLNLISRLIQHESTSISLVPKLHTLHLLSQCRHTGTFDDSTFVSMVESRWFRPGSDRSAEMSMMGRSCIRSVVLKFDWREVDAVVYKPLQILDREGLRVVVAGTNGIQV</sequence>
<evidence type="ECO:0008006" key="4">
    <source>
        <dbReference type="Google" id="ProtNLM"/>
    </source>
</evidence>
<accession>A0A9P5Q162</accession>
<keyword evidence="3" id="KW-1185">Reference proteome</keyword>
<evidence type="ECO:0000313" key="3">
    <source>
        <dbReference type="Proteomes" id="UP000772434"/>
    </source>
</evidence>
<comment type="caution">
    <text evidence="2">The sequence shown here is derived from an EMBL/GenBank/DDBJ whole genome shotgun (WGS) entry which is preliminary data.</text>
</comment>
<dbReference type="Gene3D" id="3.80.10.10">
    <property type="entry name" value="Ribonuclease Inhibitor"/>
    <property type="match status" value="1"/>
</dbReference>
<reference evidence="2" key="1">
    <citation type="submission" date="2020-11" db="EMBL/GenBank/DDBJ databases">
        <authorList>
            <consortium name="DOE Joint Genome Institute"/>
            <person name="Ahrendt S."/>
            <person name="Riley R."/>
            <person name="Andreopoulos W."/>
            <person name="Labutti K."/>
            <person name="Pangilinan J."/>
            <person name="Ruiz-Duenas F.J."/>
            <person name="Barrasa J.M."/>
            <person name="Sanchez-Garcia M."/>
            <person name="Camarero S."/>
            <person name="Miyauchi S."/>
            <person name="Serrano A."/>
            <person name="Linde D."/>
            <person name="Babiker R."/>
            <person name="Drula E."/>
            <person name="Ayuso-Fernandez I."/>
            <person name="Pacheco R."/>
            <person name="Padilla G."/>
            <person name="Ferreira P."/>
            <person name="Barriuso J."/>
            <person name="Kellner H."/>
            <person name="Castanera R."/>
            <person name="Alfaro M."/>
            <person name="Ramirez L."/>
            <person name="Pisabarro A.G."/>
            <person name="Kuo A."/>
            <person name="Tritt A."/>
            <person name="Lipzen A."/>
            <person name="He G."/>
            <person name="Yan M."/>
            <person name="Ng V."/>
            <person name="Cullen D."/>
            <person name="Martin F."/>
            <person name="Rosso M.-N."/>
            <person name="Henrissat B."/>
            <person name="Hibbett D."/>
            <person name="Martinez A.T."/>
            <person name="Grigoriev I.V."/>
        </authorList>
    </citation>
    <scope>NUCLEOTIDE SEQUENCE</scope>
    <source>
        <strain evidence="2">AH 40177</strain>
    </source>
</reference>
<dbReference type="SUPFAM" id="SSF52058">
    <property type="entry name" value="L domain-like"/>
    <property type="match status" value="1"/>
</dbReference>
<dbReference type="Proteomes" id="UP000772434">
    <property type="component" value="Unassembled WGS sequence"/>
</dbReference>
<dbReference type="AlphaFoldDB" id="A0A9P5Q162"/>
<evidence type="ECO:0000313" key="2">
    <source>
        <dbReference type="EMBL" id="KAF9072207.1"/>
    </source>
</evidence>
<dbReference type="EMBL" id="JADNRY010000026">
    <property type="protein sequence ID" value="KAF9072207.1"/>
    <property type="molecule type" value="Genomic_DNA"/>
</dbReference>
<evidence type="ECO:0000256" key="1">
    <source>
        <dbReference type="SAM" id="Coils"/>
    </source>
</evidence>